<dbReference type="EMBL" id="JBDJPC010000005">
    <property type="protein sequence ID" value="KAL1502883.1"/>
    <property type="molecule type" value="Genomic_DNA"/>
</dbReference>
<feature type="region of interest" description="Disordered" evidence="1">
    <location>
        <begin position="83"/>
        <end position="104"/>
    </location>
</feature>
<name>A0ABD1EWB1_HYPHA</name>
<evidence type="ECO:0000256" key="1">
    <source>
        <dbReference type="SAM" id="MobiDB-lite"/>
    </source>
</evidence>
<feature type="region of interest" description="Disordered" evidence="1">
    <location>
        <begin position="341"/>
        <end position="368"/>
    </location>
</feature>
<feature type="compositionally biased region" description="Basic and acidic residues" evidence="1">
    <location>
        <begin position="341"/>
        <end position="355"/>
    </location>
</feature>
<comment type="caution">
    <text evidence="2">The sequence shown here is derived from an EMBL/GenBank/DDBJ whole genome shotgun (WGS) entry which is preliminary data.</text>
</comment>
<sequence length="368" mass="40322">MKSKEDFPVLAEKTSPMVESNEDLASPEISGIEITPKETVVESQYEQISSGRLNQGPRVGTGRVIKSKKEIKDSDYRGFTTKTRQQRSMRTENQKVLPSRNSCKDSEDFIQTQNFTNKNQIAKLEKDISQLNIQDGVYRSTNRNSGNRQGSVPLRIQNSEQKGSKRYSNMRQKSLPEATTPPTAAANFSFYPNDYNSTAPPPATQQPIMPTAIPSPATLVPPQVPVSAAAAPPALLQAPFAPPPNAFAAQPPPPPAYLQAAPPPFMAPPPTQAQIVTYVTQAQPPYVQGFQGQFNSVTQSTELYQPQGGITYYSADQQMSQRSVPTKRPKAAIPIVDPTEFKEGKEKEGQTKVEECLSGCGDTPHENE</sequence>
<proteinExistence type="predicted"/>
<reference evidence="2 3" key="1">
    <citation type="submission" date="2024-05" db="EMBL/GenBank/DDBJ databases">
        <title>Genetic variation in Jamaican populations of the coffee berry borer (Hypothenemus hampei).</title>
        <authorList>
            <person name="Errbii M."/>
            <person name="Myrie A."/>
        </authorList>
    </citation>
    <scope>NUCLEOTIDE SEQUENCE [LARGE SCALE GENOMIC DNA]</scope>
    <source>
        <strain evidence="2">JA-Hopewell-2020-01-JO</strain>
        <tissue evidence="2">Whole body</tissue>
    </source>
</reference>
<accession>A0ABD1EWB1</accession>
<dbReference type="Proteomes" id="UP001566132">
    <property type="component" value="Unassembled WGS sequence"/>
</dbReference>
<feature type="compositionally biased region" description="Low complexity" evidence="1">
    <location>
        <begin position="176"/>
        <end position="186"/>
    </location>
</feature>
<evidence type="ECO:0000313" key="2">
    <source>
        <dbReference type="EMBL" id="KAL1502883.1"/>
    </source>
</evidence>
<dbReference type="PANTHER" id="PTHR13434">
    <property type="entry name" value="PROTEIN CASC3"/>
    <property type="match status" value="1"/>
</dbReference>
<organism evidence="2 3">
    <name type="scientific">Hypothenemus hampei</name>
    <name type="common">Coffee berry borer</name>
    <dbReference type="NCBI Taxonomy" id="57062"/>
    <lineage>
        <taxon>Eukaryota</taxon>
        <taxon>Metazoa</taxon>
        <taxon>Ecdysozoa</taxon>
        <taxon>Arthropoda</taxon>
        <taxon>Hexapoda</taxon>
        <taxon>Insecta</taxon>
        <taxon>Pterygota</taxon>
        <taxon>Neoptera</taxon>
        <taxon>Endopterygota</taxon>
        <taxon>Coleoptera</taxon>
        <taxon>Polyphaga</taxon>
        <taxon>Cucujiformia</taxon>
        <taxon>Curculionidae</taxon>
        <taxon>Scolytinae</taxon>
        <taxon>Hypothenemus</taxon>
    </lineage>
</organism>
<dbReference type="PANTHER" id="PTHR13434:SF0">
    <property type="entry name" value="PROTEIN CASC3"/>
    <property type="match status" value="1"/>
</dbReference>
<feature type="region of interest" description="Disordered" evidence="1">
    <location>
        <begin position="1"/>
        <end position="30"/>
    </location>
</feature>
<feature type="compositionally biased region" description="Polar residues" evidence="1">
    <location>
        <begin position="137"/>
        <end position="172"/>
    </location>
</feature>
<keyword evidence="3" id="KW-1185">Reference proteome</keyword>
<gene>
    <name evidence="2" type="ORF">ABEB36_007961</name>
</gene>
<dbReference type="InterPro" id="IPR028544">
    <property type="entry name" value="CASC3"/>
</dbReference>
<evidence type="ECO:0000313" key="3">
    <source>
        <dbReference type="Proteomes" id="UP001566132"/>
    </source>
</evidence>
<protein>
    <submittedName>
        <fullName evidence="2">Uncharacterized protein</fullName>
    </submittedName>
</protein>
<dbReference type="AlphaFoldDB" id="A0ABD1EWB1"/>
<feature type="region of interest" description="Disordered" evidence="1">
    <location>
        <begin position="137"/>
        <end position="205"/>
    </location>
</feature>